<dbReference type="EMBL" id="JBHTGL010000008">
    <property type="protein sequence ID" value="MFD0626781.1"/>
    <property type="molecule type" value="Genomic_DNA"/>
</dbReference>
<name>A0ABW2X1N4_9ACTN</name>
<organism evidence="7 8">
    <name type="scientific">Streptomyces sanglieri</name>
    <dbReference type="NCBI Taxonomy" id="193460"/>
    <lineage>
        <taxon>Bacteria</taxon>
        <taxon>Bacillati</taxon>
        <taxon>Actinomycetota</taxon>
        <taxon>Actinomycetes</taxon>
        <taxon>Kitasatosporales</taxon>
        <taxon>Streptomycetaceae</taxon>
        <taxon>Streptomyces</taxon>
    </lineage>
</organism>
<reference evidence="8" key="1">
    <citation type="journal article" date="2019" name="Int. J. Syst. Evol. Microbiol.">
        <title>The Global Catalogue of Microorganisms (GCM) 10K type strain sequencing project: providing services to taxonomists for standard genome sequencing and annotation.</title>
        <authorList>
            <consortium name="The Broad Institute Genomics Platform"/>
            <consortium name="The Broad Institute Genome Sequencing Center for Infectious Disease"/>
            <person name="Wu L."/>
            <person name="Ma J."/>
        </authorList>
    </citation>
    <scope>NUCLEOTIDE SEQUENCE [LARGE SCALE GENOMIC DNA]</scope>
    <source>
        <strain evidence="8">JCM 12607</strain>
    </source>
</reference>
<dbReference type="NCBIfam" id="NF006829">
    <property type="entry name" value="PRK09352.1"/>
    <property type="match status" value="1"/>
</dbReference>
<comment type="caution">
    <text evidence="7">The sequence shown here is derived from an EMBL/GenBank/DDBJ whole genome shotgun (WGS) entry which is preliminary data.</text>
</comment>
<dbReference type="Gene3D" id="3.40.47.10">
    <property type="match status" value="1"/>
</dbReference>
<evidence type="ECO:0000256" key="1">
    <source>
        <dbReference type="ARBA" id="ARBA00022490"/>
    </source>
</evidence>
<dbReference type="Proteomes" id="UP001596915">
    <property type="component" value="Unassembled WGS sequence"/>
</dbReference>
<dbReference type="PANTHER" id="PTHR34069">
    <property type="entry name" value="3-OXOACYL-[ACYL-CARRIER-PROTEIN] SYNTHASE 3"/>
    <property type="match status" value="1"/>
</dbReference>
<sequence>MPETIERGAVASGTGISTSGLRVPVGIMGTGAHVPGRVVTNEELVGTLDTTDEWIRTRTGIRERRWLEAGRTTSDMCVDAARQALADSGITASDLDAVIVATFTFDQPLPSTALIVKEALGADRAFPLDLNQAACAGGAYGMLVASHLLQNDHMRHVLVIGAECLSRVTDPADRSTRVFFGDAAGAVVMGRTTPGYGLLAWDMDASLSHAVEITAGGTSLPTTPDTAADGGQYLRMDGRTVWVEATKRLPESIRTTLERAGLQPQDIQHYVLHQANLNIVHEVMDQLGVERSRAGITVDRYGNTGAATVFTVLHQARLRGDRGRGSDAGLGHRRGVRLGHAVPARGVSRCTPLWPSGRCRTPRWRGCAPGPGPSRSVRRAGPSCPSAPQH</sequence>
<evidence type="ECO:0000259" key="6">
    <source>
        <dbReference type="Pfam" id="PF08545"/>
    </source>
</evidence>
<evidence type="ECO:0000259" key="5">
    <source>
        <dbReference type="Pfam" id="PF08541"/>
    </source>
</evidence>
<evidence type="ECO:0000256" key="3">
    <source>
        <dbReference type="ARBA" id="ARBA00023315"/>
    </source>
</evidence>
<dbReference type="PANTHER" id="PTHR34069:SF2">
    <property type="entry name" value="BETA-KETOACYL-[ACYL-CARRIER-PROTEIN] SYNTHASE III"/>
    <property type="match status" value="1"/>
</dbReference>
<dbReference type="SUPFAM" id="SSF53901">
    <property type="entry name" value="Thiolase-like"/>
    <property type="match status" value="1"/>
</dbReference>
<keyword evidence="1" id="KW-0963">Cytoplasm</keyword>
<evidence type="ECO:0000313" key="8">
    <source>
        <dbReference type="Proteomes" id="UP001596915"/>
    </source>
</evidence>
<gene>
    <name evidence="7" type="ORF">ACFQ2K_32870</name>
</gene>
<dbReference type="Pfam" id="PF08545">
    <property type="entry name" value="ACP_syn_III"/>
    <property type="match status" value="1"/>
</dbReference>
<keyword evidence="3" id="KW-0012">Acyltransferase</keyword>
<proteinExistence type="predicted"/>
<dbReference type="InterPro" id="IPR013747">
    <property type="entry name" value="ACP_syn_III_C"/>
</dbReference>
<dbReference type="InterPro" id="IPR013751">
    <property type="entry name" value="ACP_syn_III_N"/>
</dbReference>
<dbReference type="Pfam" id="PF08541">
    <property type="entry name" value="ACP_syn_III_C"/>
    <property type="match status" value="1"/>
</dbReference>
<feature type="region of interest" description="Disordered" evidence="4">
    <location>
        <begin position="361"/>
        <end position="390"/>
    </location>
</feature>
<dbReference type="CDD" id="cd00830">
    <property type="entry name" value="KAS_III"/>
    <property type="match status" value="1"/>
</dbReference>
<keyword evidence="2" id="KW-0808">Transferase</keyword>
<protein>
    <submittedName>
        <fullName evidence="7">3-oxoacyl-ACP synthase III family protein</fullName>
    </submittedName>
</protein>
<evidence type="ECO:0000256" key="2">
    <source>
        <dbReference type="ARBA" id="ARBA00022679"/>
    </source>
</evidence>
<keyword evidence="8" id="KW-1185">Reference proteome</keyword>
<dbReference type="InterPro" id="IPR016039">
    <property type="entry name" value="Thiolase-like"/>
</dbReference>
<evidence type="ECO:0000256" key="4">
    <source>
        <dbReference type="SAM" id="MobiDB-lite"/>
    </source>
</evidence>
<feature type="domain" description="Beta-ketoacyl-[acyl-carrier-protein] synthase III C-terminal" evidence="5">
    <location>
        <begin position="257"/>
        <end position="325"/>
    </location>
</feature>
<feature type="domain" description="Beta-ketoacyl-[acyl-carrier-protein] synthase III N-terminal" evidence="6">
    <location>
        <begin position="132"/>
        <end position="204"/>
    </location>
</feature>
<evidence type="ECO:0000313" key="7">
    <source>
        <dbReference type="EMBL" id="MFD0626781.1"/>
    </source>
</evidence>
<accession>A0ABW2X1N4</accession>